<evidence type="ECO:0000313" key="2">
    <source>
        <dbReference type="Proteomes" id="UP000218615"/>
    </source>
</evidence>
<evidence type="ECO:0000313" key="1">
    <source>
        <dbReference type="EMBL" id="SNQ62392.1"/>
    </source>
</evidence>
<protein>
    <submittedName>
        <fullName evidence="1">Uncharacterized protein</fullName>
    </submittedName>
</protein>
<name>A0A284VSZ0_9EURY</name>
<dbReference type="Proteomes" id="UP000218615">
    <property type="component" value="Unassembled WGS sequence"/>
</dbReference>
<accession>A0A284VSZ0</accession>
<gene>
    <name evidence="1" type="ORF">MNV_700047</name>
</gene>
<proteinExistence type="predicted"/>
<keyword evidence="2" id="KW-1185">Reference proteome</keyword>
<organism evidence="1 2">
    <name type="scientific">Candidatus Methanoperedens nitratireducens</name>
    <dbReference type="NCBI Taxonomy" id="1392998"/>
    <lineage>
        <taxon>Archaea</taxon>
        <taxon>Methanobacteriati</taxon>
        <taxon>Methanobacteriota</taxon>
        <taxon>Stenosarchaea group</taxon>
        <taxon>Methanomicrobia</taxon>
        <taxon>Methanosarcinales</taxon>
        <taxon>ANME-2 cluster</taxon>
        <taxon>Candidatus Methanoperedentaceae</taxon>
        <taxon>Candidatus Methanoperedens</taxon>
    </lineage>
</organism>
<dbReference type="AlphaFoldDB" id="A0A284VSZ0"/>
<reference evidence="2" key="1">
    <citation type="submission" date="2017-06" db="EMBL/GenBank/DDBJ databases">
        <authorList>
            <person name="Cremers G."/>
        </authorList>
    </citation>
    <scope>NUCLEOTIDE SEQUENCE [LARGE SCALE GENOMIC DNA]</scope>
</reference>
<sequence>MVVGVVVETGVAGDTGVPVVVTAGIPVDVTVDVATGVSVATTVVVSVDVTAGVGVDVVVGPIHPETNSNKETATINNIFIILTSRIKFLKR</sequence>
<dbReference type="EMBL" id="FZMP01000219">
    <property type="protein sequence ID" value="SNQ62392.1"/>
    <property type="molecule type" value="Genomic_DNA"/>
</dbReference>